<reference evidence="3" key="1">
    <citation type="submission" date="2016-10" db="EMBL/GenBank/DDBJ databases">
        <authorList>
            <person name="Varghese N."/>
            <person name="Submissions S."/>
        </authorList>
    </citation>
    <scope>NUCLEOTIDE SEQUENCE [LARGE SCALE GENOMIC DNA]</scope>
    <source>
        <strain evidence="3">DSM 22703</strain>
    </source>
</reference>
<feature type="transmembrane region" description="Helical" evidence="1">
    <location>
        <begin position="12"/>
        <end position="29"/>
    </location>
</feature>
<accession>A0A1G5Z181</accession>
<proteinExistence type="predicted"/>
<dbReference type="RefSeq" id="WP_092731489.1">
    <property type="nucleotide sequence ID" value="NZ_FMXE01000023.1"/>
</dbReference>
<dbReference type="InterPro" id="IPR007165">
    <property type="entry name" value="Phage_holin_4_2"/>
</dbReference>
<dbReference type="EMBL" id="FMXE01000023">
    <property type="protein sequence ID" value="SDA88173.1"/>
    <property type="molecule type" value="Genomic_DNA"/>
</dbReference>
<dbReference type="Proteomes" id="UP000198756">
    <property type="component" value="Unassembled WGS sequence"/>
</dbReference>
<dbReference type="PANTHER" id="PTHR37309:SF1">
    <property type="entry name" value="SLR0284 PROTEIN"/>
    <property type="match status" value="1"/>
</dbReference>
<sequence length="118" mass="12771">MNSRNLAGQILTKILLGGISILIADYLLPGVSIDTWTTGFILAAVIILINLTLKPIMIFLTFPITLITLGLFLLVINACVILLAAYFIPGFVVESFWWALGFSLVVSLINGVFGNSLD</sequence>
<dbReference type="PANTHER" id="PTHR37309">
    <property type="entry name" value="SLR0284 PROTEIN"/>
    <property type="match status" value="1"/>
</dbReference>
<evidence type="ECO:0000256" key="1">
    <source>
        <dbReference type="SAM" id="Phobius"/>
    </source>
</evidence>
<dbReference type="OrthoDB" id="6402664at2"/>
<keyword evidence="1" id="KW-0812">Transmembrane</keyword>
<evidence type="ECO:0000313" key="2">
    <source>
        <dbReference type="EMBL" id="SDA88173.1"/>
    </source>
</evidence>
<evidence type="ECO:0000313" key="3">
    <source>
        <dbReference type="Proteomes" id="UP000198756"/>
    </source>
</evidence>
<feature type="transmembrane region" description="Helical" evidence="1">
    <location>
        <begin position="95"/>
        <end position="113"/>
    </location>
</feature>
<feature type="transmembrane region" description="Helical" evidence="1">
    <location>
        <begin position="35"/>
        <end position="53"/>
    </location>
</feature>
<keyword evidence="3" id="KW-1185">Reference proteome</keyword>
<gene>
    <name evidence="2" type="ORF">SAMN03080617_03055</name>
</gene>
<dbReference type="AlphaFoldDB" id="A0A1G5Z181"/>
<feature type="transmembrane region" description="Helical" evidence="1">
    <location>
        <begin position="65"/>
        <end position="89"/>
    </location>
</feature>
<protein>
    <submittedName>
        <fullName evidence="2">Putative membrane protein</fullName>
    </submittedName>
</protein>
<keyword evidence="1" id="KW-1133">Transmembrane helix</keyword>
<keyword evidence="1" id="KW-0472">Membrane</keyword>
<dbReference type="Pfam" id="PF04020">
    <property type="entry name" value="Phage_holin_4_2"/>
    <property type="match status" value="1"/>
</dbReference>
<name>A0A1G5Z181_9BACT</name>
<organism evidence="2 3">
    <name type="scientific">Algoriphagus alkaliphilus</name>
    <dbReference type="NCBI Taxonomy" id="279824"/>
    <lineage>
        <taxon>Bacteria</taxon>
        <taxon>Pseudomonadati</taxon>
        <taxon>Bacteroidota</taxon>
        <taxon>Cytophagia</taxon>
        <taxon>Cytophagales</taxon>
        <taxon>Cyclobacteriaceae</taxon>
        <taxon>Algoriphagus</taxon>
    </lineage>
</organism>
<dbReference type="STRING" id="279824.SAMN03080617_03055"/>